<proteinExistence type="predicted"/>
<organism evidence="2 3">
    <name type="scientific">Legionella dresdenensis</name>
    <dbReference type="NCBI Taxonomy" id="450200"/>
    <lineage>
        <taxon>Bacteria</taxon>
        <taxon>Pseudomonadati</taxon>
        <taxon>Pseudomonadota</taxon>
        <taxon>Gammaproteobacteria</taxon>
        <taxon>Legionellales</taxon>
        <taxon>Legionellaceae</taxon>
        <taxon>Legionella</taxon>
    </lineage>
</organism>
<evidence type="ECO:0000313" key="3">
    <source>
        <dbReference type="Proteomes" id="UP001595758"/>
    </source>
</evidence>
<gene>
    <name evidence="2" type="ORF">ACFORL_06210</name>
</gene>
<comment type="caution">
    <text evidence="2">The sequence shown here is derived from an EMBL/GenBank/DDBJ whole genome shotgun (WGS) entry which is preliminary data.</text>
</comment>
<accession>A0ABV8CES4</accession>
<feature type="domain" description="Lpg0393-like VPS9-like" evidence="1">
    <location>
        <begin position="3"/>
        <end position="128"/>
    </location>
</feature>
<reference evidence="3" key="1">
    <citation type="journal article" date="2019" name="Int. J. Syst. Evol. Microbiol.">
        <title>The Global Catalogue of Microorganisms (GCM) 10K type strain sequencing project: providing services to taxonomists for standard genome sequencing and annotation.</title>
        <authorList>
            <consortium name="The Broad Institute Genomics Platform"/>
            <consortium name="The Broad Institute Genome Sequencing Center for Infectious Disease"/>
            <person name="Wu L."/>
            <person name="Ma J."/>
        </authorList>
    </citation>
    <scope>NUCLEOTIDE SEQUENCE [LARGE SCALE GENOMIC DNA]</scope>
    <source>
        <strain evidence="3">CCUG 59858</strain>
    </source>
</reference>
<dbReference type="EMBL" id="JBHSAB010000010">
    <property type="protein sequence ID" value="MFC3908669.1"/>
    <property type="molecule type" value="Genomic_DNA"/>
</dbReference>
<sequence>MNTREFLSYVKKKDYFCITEWVNDLSARYQFDNLSEKGKSYLMCHELIMNDFTIADIPDIRILTAVRTNCVLNTNLNAKVMNFIDAGLIFATLHHSGKLEEYRARKYQASVDIVSSLDSIINKKLFDSFKKENDSFAKAEKEAITSFRHEAAKLIAWKKTAEALKQLLLQGGEKAAARLGVLDSLTDLINCEPILTPRIANVVNQRIATIMGLEPAKEEKTYLDRLIITEKKSLVSWVRAFLWSNVIDIKPDTPKDASYKPQQPV</sequence>
<dbReference type="Pfam" id="PF22035">
    <property type="entry name" value="Lpg0393_VPS9"/>
    <property type="match status" value="1"/>
</dbReference>
<evidence type="ECO:0000313" key="2">
    <source>
        <dbReference type="EMBL" id="MFC3908669.1"/>
    </source>
</evidence>
<dbReference type="RefSeq" id="WP_382342169.1">
    <property type="nucleotide sequence ID" value="NZ_JBHSAB010000010.1"/>
</dbReference>
<dbReference type="InterPro" id="IPR054178">
    <property type="entry name" value="Lpg0393-like_VPS9"/>
</dbReference>
<dbReference type="Proteomes" id="UP001595758">
    <property type="component" value="Unassembled WGS sequence"/>
</dbReference>
<name>A0ABV8CES4_9GAMM</name>
<evidence type="ECO:0000259" key="1">
    <source>
        <dbReference type="Pfam" id="PF22035"/>
    </source>
</evidence>
<keyword evidence="3" id="KW-1185">Reference proteome</keyword>
<protein>
    <recommendedName>
        <fullName evidence="1">Lpg0393-like VPS9-like domain-containing protein</fullName>
    </recommendedName>
</protein>